<gene>
    <name evidence="2" type="ORF">ABT39_MTgene1364</name>
</gene>
<keyword evidence="2" id="KW-0496">Mitochondrion</keyword>
<feature type="region of interest" description="Disordered" evidence="1">
    <location>
        <begin position="1"/>
        <end position="71"/>
    </location>
</feature>
<accession>A0A101LWJ7</accession>
<feature type="compositionally biased region" description="Basic and acidic residues" evidence="1">
    <location>
        <begin position="1"/>
        <end position="12"/>
    </location>
</feature>
<evidence type="ECO:0000256" key="1">
    <source>
        <dbReference type="SAM" id="MobiDB-lite"/>
    </source>
</evidence>
<evidence type="ECO:0000313" key="2">
    <source>
        <dbReference type="EMBL" id="KUM46684.1"/>
    </source>
</evidence>
<geneLocation type="mitochondrion" evidence="2"/>
<dbReference type="AlphaFoldDB" id="A0A101LWJ7"/>
<proteinExistence type="predicted"/>
<dbReference type="EMBL" id="LKAM01000010">
    <property type="protein sequence ID" value="KUM46684.1"/>
    <property type="molecule type" value="Genomic_DNA"/>
</dbReference>
<sequence>MIHGHLIRECPSRAKVNLKRKSPSAASPSTLDRQVDGPSGSDCMDMDPKVSMGKNIPAAESPDLDPTKVGG</sequence>
<reference evidence="2" key="1">
    <citation type="journal article" date="2015" name="Genome Biol. Evol.">
        <title>Organellar Genomes of White Spruce (Picea glauca): Assembly and Annotation.</title>
        <authorList>
            <person name="Jackman S.D."/>
            <person name="Warren R.L."/>
            <person name="Gibb E.A."/>
            <person name="Vandervalk B.P."/>
            <person name="Mohamadi H."/>
            <person name="Chu J."/>
            <person name="Raymond A."/>
            <person name="Pleasance S."/>
            <person name="Coope R."/>
            <person name="Wildung M.R."/>
            <person name="Ritland C.E."/>
            <person name="Bousquet J."/>
            <person name="Jones S.J."/>
            <person name="Bohlmann J."/>
            <person name="Birol I."/>
        </authorList>
    </citation>
    <scope>NUCLEOTIDE SEQUENCE [LARGE SCALE GENOMIC DNA]</scope>
    <source>
        <tissue evidence="2">Flushing bud</tissue>
    </source>
</reference>
<protein>
    <submittedName>
        <fullName evidence="2">Uncharacterized protein</fullName>
    </submittedName>
</protein>
<comment type="caution">
    <text evidence="2">The sequence shown here is derived from an EMBL/GenBank/DDBJ whole genome shotgun (WGS) entry which is preliminary data.</text>
</comment>
<name>A0A101LWJ7_PICGL</name>
<organism evidence="2">
    <name type="scientific">Picea glauca</name>
    <name type="common">White spruce</name>
    <name type="synonym">Pinus glauca</name>
    <dbReference type="NCBI Taxonomy" id="3330"/>
    <lineage>
        <taxon>Eukaryota</taxon>
        <taxon>Viridiplantae</taxon>
        <taxon>Streptophyta</taxon>
        <taxon>Embryophyta</taxon>
        <taxon>Tracheophyta</taxon>
        <taxon>Spermatophyta</taxon>
        <taxon>Pinopsida</taxon>
        <taxon>Pinidae</taxon>
        <taxon>Conifers I</taxon>
        <taxon>Pinales</taxon>
        <taxon>Pinaceae</taxon>
        <taxon>Picea</taxon>
    </lineage>
</organism>